<feature type="transmembrane region" description="Helical" evidence="2">
    <location>
        <begin position="442"/>
        <end position="463"/>
    </location>
</feature>
<feature type="region of interest" description="Disordered" evidence="1">
    <location>
        <begin position="154"/>
        <end position="198"/>
    </location>
</feature>
<dbReference type="EMBL" id="JAACJP010000055">
    <property type="protein sequence ID" value="KAF5369644.1"/>
    <property type="molecule type" value="Genomic_DNA"/>
</dbReference>
<feature type="compositionally biased region" description="Acidic residues" evidence="1">
    <location>
        <begin position="215"/>
        <end position="234"/>
    </location>
</feature>
<evidence type="ECO:0000313" key="3">
    <source>
        <dbReference type="EMBL" id="KAF5369644.1"/>
    </source>
</evidence>
<dbReference type="Gene3D" id="2.60.40.150">
    <property type="entry name" value="C2 domain"/>
    <property type="match status" value="1"/>
</dbReference>
<dbReference type="AlphaFoldDB" id="A0A8H5GRG3"/>
<reference evidence="3 4" key="1">
    <citation type="journal article" date="2020" name="ISME J.">
        <title>Uncovering the hidden diversity of litter-decomposition mechanisms in mushroom-forming fungi.</title>
        <authorList>
            <person name="Floudas D."/>
            <person name="Bentzer J."/>
            <person name="Ahren D."/>
            <person name="Johansson T."/>
            <person name="Persson P."/>
            <person name="Tunlid A."/>
        </authorList>
    </citation>
    <scope>NUCLEOTIDE SEQUENCE [LARGE SCALE GENOMIC DNA]</scope>
    <source>
        <strain evidence="3 4">CBS 661.87</strain>
    </source>
</reference>
<sequence length="517" mass="57023">MSESEPWCFTVVRTHGMRLMRPEKSWRPIITLEVDKHHCHETVMGVDGQNPNLKERFYLHQAHPHSRVDIRVWHRSQSKKKTKKRNLVATASHSLAELLKRQDNDPRAVRLQCQAPSKRAVSSRGKPQNGATLVLRVRPPSTATATATSITEMDGWESSGFASDTESSTNISQVLTPPPYSTNDTWPDGEDTVLDVPPRLRRRRRPRVVGYAIDSGDEVLSTDDDEDEDEDEPEPIVIIDDGPCPYSSDEEADDPPPVPDPRSVRQWLSAILAPSLLPQYTETEKIEVPRHYGMSCAERVLASFTTYSELRAARVDSDFERVFVRLQMEWTYVGGLLVALAAVSTAVFAIAPDSIFAVDTYARSAIAASSIASGLGIASDAWFLLRYNWADLHTFITRARDIYASYFFFALSARLPALLLFLASLALLLFLALVAFDVAPAGVLLLCFGAGMVMGAQFLVWGVHRAGRGVRKVGGAVCAACGRVFGRGLGWGKEGEGEGEGKEVEGEGEGKREFESS</sequence>
<evidence type="ECO:0000256" key="2">
    <source>
        <dbReference type="SAM" id="Phobius"/>
    </source>
</evidence>
<feature type="compositionally biased region" description="Basic and acidic residues" evidence="1">
    <location>
        <begin position="493"/>
        <end position="517"/>
    </location>
</feature>
<protein>
    <submittedName>
        <fullName evidence="3">Uncharacterized protein</fullName>
    </submittedName>
</protein>
<keyword evidence="4" id="KW-1185">Reference proteome</keyword>
<proteinExistence type="predicted"/>
<evidence type="ECO:0000256" key="1">
    <source>
        <dbReference type="SAM" id="MobiDB-lite"/>
    </source>
</evidence>
<gene>
    <name evidence="3" type="ORF">D9615_010222</name>
</gene>
<feature type="transmembrane region" description="Helical" evidence="2">
    <location>
        <begin position="364"/>
        <end position="385"/>
    </location>
</feature>
<feature type="region of interest" description="Disordered" evidence="1">
    <location>
        <begin position="213"/>
        <end position="261"/>
    </location>
</feature>
<evidence type="ECO:0000313" key="4">
    <source>
        <dbReference type="Proteomes" id="UP000565441"/>
    </source>
</evidence>
<comment type="caution">
    <text evidence="3">The sequence shown here is derived from an EMBL/GenBank/DDBJ whole genome shotgun (WGS) entry which is preliminary data.</text>
</comment>
<keyword evidence="2" id="KW-1133">Transmembrane helix</keyword>
<feature type="compositionally biased region" description="Polar residues" evidence="1">
    <location>
        <begin position="160"/>
        <end position="185"/>
    </location>
</feature>
<name>A0A8H5GRG3_9AGAR</name>
<keyword evidence="2" id="KW-0472">Membrane</keyword>
<dbReference type="SUPFAM" id="SSF49562">
    <property type="entry name" value="C2 domain (Calcium/lipid-binding domain, CaLB)"/>
    <property type="match status" value="1"/>
</dbReference>
<keyword evidence="2" id="KW-0812">Transmembrane</keyword>
<feature type="region of interest" description="Disordered" evidence="1">
    <location>
        <begin position="492"/>
        <end position="517"/>
    </location>
</feature>
<feature type="transmembrane region" description="Helical" evidence="2">
    <location>
        <begin position="330"/>
        <end position="352"/>
    </location>
</feature>
<accession>A0A8H5GRG3</accession>
<organism evidence="3 4">
    <name type="scientific">Tricholomella constricta</name>
    <dbReference type="NCBI Taxonomy" id="117010"/>
    <lineage>
        <taxon>Eukaryota</taxon>
        <taxon>Fungi</taxon>
        <taxon>Dikarya</taxon>
        <taxon>Basidiomycota</taxon>
        <taxon>Agaricomycotina</taxon>
        <taxon>Agaricomycetes</taxon>
        <taxon>Agaricomycetidae</taxon>
        <taxon>Agaricales</taxon>
        <taxon>Tricholomatineae</taxon>
        <taxon>Lyophyllaceae</taxon>
        <taxon>Tricholomella</taxon>
    </lineage>
</organism>
<feature type="transmembrane region" description="Helical" evidence="2">
    <location>
        <begin position="406"/>
        <end position="436"/>
    </location>
</feature>
<dbReference type="OrthoDB" id="2642524at2759"/>
<dbReference type="Proteomes" id="UP000565441">
    <property type="component" value="Unassembled WGS sequence"/>
</dbReference>
<dbReference type="InterPro" id="IPR035892">
    <property type="entry name" value="C2_domain_sf"/>
</dbReference>